<dbReference type="Pfam" id="PF00589">
    <property type="entry name" value="Phage_integrase"/>
    <property type="match status" value="1"/>
</dbReference>
<dbReference type="Proteomes" id="UP000714915">
    <property type="component" value="Unassembled WGS sequence"/>
</dbReference>
<dbReference type="Gene3D" id="1.10.443.10">
    <property type="entry name" value="Intergrase catalytic core"/>
    <property type="match status" value="1"/>
</dbReference>
<dbReference type="CDD" id="cd00397">
    <property type="entry name" value="DNA_BRE_C"/>
    <property type="match status" value="1"/>
</dbReference>
<protein>
    <submittedName>
        <fullName evidence="8">Tyrosine-type recombinase/integrase</fullName>
    </submittedName>
</protein>
<evidence type="ECO:0000256" key="2">
    <source>
        <dbReference type="ARBA" id="ARBA00022908"/>
    </source>
</evidence>
<sequence>MNSLYFFDFIENLREQKKSKNTILCYSSDVKDFISTSRIISADNIKQTHLDNYKVFLENRKIVPKTIARKLRSVISYINFLKGQGKLENVTVSKIDVPKAISSDKNFITKAEFEKILNKSRENKKIYTALAILYYTGILLSELTNLKNIDFDFDLRFLIIGTRKVPLSDRVYFIAKDFILESKSEKKEFYLFRTAHGTKIIDRNMRTYLSRAIKNAGVSATVNDIRNSFIINQLKAGNSVKFVSKVAGHSSTQSTKKYLKYVKNYEDKGINRIIEI</sequence>
<evidence type="ECO:0000256" key="5">
    <source>
        <dbReference type="PROSITE-ProRule" id="PRU01248"/>
    </source>
</evidence>
<dbReference type="InterPro" id="IPR013762">
    <property type="entry name" value="Integrase-like_cat_sf"/>
</dbReference>
<dbReference type="SUPFAM" id="SSF56349">
    <property type="entry name" value="DNA breaking-rejoining enzymes"/>
    <property type="match status" value="1"/>
</dbReference>
<keyword evidence="4" id="KW-0233">DNA recombination</keyword>
<dbReference type="AlphaFoldDB" id="A0A955RM15"/>
<dbReference type="Gene3D" id="1.10.150.130">
    <property type="match status" value="1"/>
</dbReference>
<dbReference type="PROSITE" id="PS51898">
    <property type="entry name" value="TYR_RECOMBINASE"/>
    <property type="match status" value="1"/>
</dbReference>
<dbReference type="EMBL" id="JAGQLF010000025">
    <property type="protein sequence ID" value="MCA9386907.1"/>
    <property type="molecule type" value="Genomic_DNA"/>
</dbReference>
<dbReference type="InterPro" id="IPR010998">
    <property type="entry name" value="Integrase_recombinase_N"/>
</dbReference>
<dbReference type="GO" id="GO:0003677">
    <property type="term" value="F:DNA binding"/>
    <property type="evidence" value="ECO:0007669"/>
    <property type="project" value="UniProtKB-UniRule"/>
</dbReference>
<dbReference type="InterPro" id="IPR050090">
    <property type="entry name" value="Tyrosine_recombinase_XerCD"/>
</dbReference>
<comment type="similarity">
    <text evidence="1">Belongs to the 'phage' integrase family.</text>
</comment>
<evidence type="ECO:0000313" key="9">
    <source>
        <dbReference type="Proteomes" id="UP000714915"/>
    </source>
</evidence>
<evidence type="ECO:0000256" key="1">
    <source>
        <dbReference type="ARBA" id="ARBA00008857"/>
    </source>
</evidence>
<dbReference type="InterPro" id="IPR004107">
    <property type="entry name" value="Integrase_SAM-like_N"/>
</dbReference>
<reference evidence="8" key="1">
    <citation type="submission" date="2020-04" db="EMBL/GenBank/DDBJ databases">
        <authorList>
            <person name="Zhang T."/>
        </authorList>
    </citation>
    <scope>NUCLEOTIDE SEQUENCE</scope>
    <source>
        <strain evidence="8">HKST-UBA09</strain>
    </source>
</reference>
<dbReference type="GO" id="GO:0006310">
    <property type="term" value="P:DNA recombination"/>
    <property type="evidence" value="ECO:0007669"/>
    <property type="project" value="UniProtKB-KW"/>
</dbReference>
<feature type="domain" description="Core-binding (CB)" evidence="7">
    <location>
        <begin position="4"/>
        <end position="82"/>
    </location>
</feature>
<dbReference type="Pfam" id="PF02899">
    <property type="entry name" value="Phage_int_SAM_1"/>
    <property type="match status" value="1"/>
</dbReference>
<proteinExistence type="inferred from homology"/>
<organism evidence="8 9">
    <name type="scientific">Candidatus Dojkabacteria bacterium</name>
    <dbReference type="NCBI Taxonomy" id="2099670"/>
    <lineage>
        <taxon>Bacteria</taxon>
        <taxon>Candidatus Dojkabacteria</taxon>
    </lineage>
</organism>
<accession>A0A955RM15</accession>
<dbReference type="InterPro" id="IPR011010">
    <property type="entry name" value="DNA_brk_join_enz"/>
</dbReference>
<keyword evidence="2" id="KW-0229">DNA integration</keyword>
<dbReference type="PANTHER" id="PTHR30349">
    <property type="entry name" value="PHAGE INTEGRASE-RELATED"/>
    <property type="match status" value="1"/>
</dbReference>
<dbReference type="GO" id="GO:0015074">
    <property type="term" value="P:DNA integration"/>
    <property type="evidence" value="ECO:0007669"/>
    <property type="project" value="UniProtKB-KW"/>
</dbReference>
<dbReference type="InterPro" id="IPR002104">
    <property type="entry name" value="Integrase_catalytic"/>
</dbReference>
<comment type="caution">
    <text evidence="8">The sequence shown here is derived from an EMBL/GenBank/DDBJ whole genome shotgun (WGS) entry which is preliminary data.</text>
</comment>
<dbReference type="PROSITE" id="PS51900">
    <property type="entry name" value="CB"/>
    <property type="match status" value="1"/>
</dbReference>
<keyword evidence="3 5" id="KW-0238">DNA-binding</keyword>
<evidence type="ECO:0000256" key="4">
    <source>
        <dbReference type="ARBA" id="ARBA00023172"/>
    </source>
</evidence>
<evidence type="ECO:0000256" key="3">
    <source>
        <dbReference type="ARBA" id="ARBA00023125"/>
    </source>
</evidence>
<name>A0A955RM15_9BACT</name>
<feature type="domain" description="Tyr recombinase" evidence="6">
    <location>
        <begin position="103"/>
        <end position="271"/>
    </location>
</feature>
<dbReference type="InterPro" id="IPR044068">
    <property type="entry name" value="CB"/>
</dbReference>
<reference evidence="8" key="2">
    <citation type="journal article" date="2021" name="Microbiome">
        <title>Successional dynamics and alternative stable states in a saline activated sludge microbial community over 9 years.</title>
        <authorList>
            <person name="Wang Y."/>
            <person name="Ye J."/>
            <person name="Ju F."/>
            <person name="Liu L."/>
            <person name="Boyd J.A."/>
            <person name="Deng Y."/>
            <person name="Parks D.H."/>
            <person name="Jiang X."/>
            <person name="Yin X."/>
            <person name="Woodcroft B.J."/>
            <person name="Tyson G.W."/>
            <person name="Hugenholtz P."/>
            <person name="Polz M.F."/>
            <person name="Zhang T."/>
        </authorList>
    </citation>
    <scope>NUCLEOTIDE SEQUENCE</scope>
    <source>
        <strain evidence="8">HKST-UBA09</strain>
    </source>
</reference>
<evidence type="ECO:0000259" key="6">
    <source>
        <dbReference type="PROSITE" id="PS51898"/>
    </source>
</evidence>
<dbReference type="PANTHER" id="PTHR30349:SF41">
    <property type="entry name" value="INTEGRASE_RECOMBINASE PROTEIN MJ0367-RELATED"/>
    <property type="match status" value="1"/>
</dbReference>
<evidence type="ECO:0000313" key="8">
    <source>
        <dbReference type="EMBL" id="MCA9386907.1"/>
    </source>
</evidence>
<evidence type="ECO:0000259" key="7">
    <source>
        <dbReference type="PROSITE" id="PS51900"/>
    </source>
</evidence>
<gene>
    <name evidence="8" type="ORF">KC669_02625</name>
</gene>